<accession>A0A7S2RZ03</accession>
<evidence type="ECO:0000313" key="1">
    <source>
        <dbReference type="EMBL" id="CAD9683652.1"/>
    </source>
</evidence>
<gene>
    <name evidence="1" type="ORF">EANT1437_LOCUS10383</name>
</gene>
<dbReference type="EMBL" id="HBHI01020298">
    <property type="protein sequence ID" value="CAD9683652.1"/>
    <property type="molecule type" value="Transcribed_RNA"/>
</dbReference>
<proteinExistence type="predicted"/>
<sequence length="164" mass="18962">MNFQFNQKVCWNNASLPNICNVEHNNQNTFTNAPEPHPWKKPNWNHSNSFIGKYQLTPTQLSSSSRPSNNVNHNLASIIQSTIITPHYLVLQQSSKKKQPSSQKEKENHHLLKNKNNWLFSFFLSSSLSNDNNNNNNINDNTYRSSSFSLQQNVSTYDDTQIHE</sequence>
<name>A0A7S2RZ03_9STRA</name>
<reference evidence="1" key="1">
    <citation type="submission" date="2021-01" db="EMBL/GenBank/DDBJ databases">
        <authorList>
            <person name="Corre E."/>
            <person name="Pelletier E."/>
            <person name="Niang G."/>
            <person name="Scheremetjew M."/>
            <person name="Finn R."/>
            <person name="Kale V."/>
            <person name="Holt S."/>
            <person name="Cochrane G."/>
            <person name="Meng A."/>
            <person name="Brown T."/>
            <person name="Cohen L."/>
        </authorList>
    </citation>
    <scope>NUCLEOTIDE SEQUENCE</scope>
    <source>
        <strain evidence="1">CCMP1452</strain>
    </source>
</reference>
<dbReference type="AlphaFoldDB" id="A0A7S2RZ03"/>
<organism evidence="1">
    <name type="scientific">Eucampia antarctica</name>
    <dbReference type="NCBI Taxonomy" id="49252"/>
    <lineage>
        <taxon>Eukaryota</taxon>
        <taxon>Sar</taxon>
        <taxon>Stramenopiles</taxon>
        <taxon>Ochrophyta</taxon>
        <taxon>Bacillariophyta</taxon>
        <taxon>Mediophyceae</taxon>
        <taxon>Biddulphiophycidae</taxon>
        <taxon>Hemiaulales</taxon>
        <taxon>Hemiaulaceae</taxon>
        <taxon>Eucampia</taxon>
    </lineage>
</organism>
<protein>
    <submittedName>
        <fullName evidence="1">Uncharacterized protein</fullName>
    </submittedName>
</protein>